<dbReference type="AlphaFoldDB" id="A0A0A9FAF9"/>
<proteinExistence type="predicted"/>
<evidence type="ECO:0000313" key="2">
    <source>
        <dbReference type="EMBL" id="JAE05263.1"/>
    </source>
</evidence>
<sequence length="57" mass="6610">MPTPPQEVEALPGSKTTGRARKSRQKTRKLRSGPRRLLLITNQQRIKVRMGWLPMRT</sequence>
<organism evidence="2">
    <name type="scientific">Arundo donax</name>
    <name type="common">Giant reed</name>
    <name type="synonym">Donax arundinaceus</name>
    <dbReference type="NCBI Taxonomy" id="35708"/>
    <lineage>
        <taxon>Eukaryota</taxon>
        <taxon>Viridiplantae</taxon>
        <taxon>Streptophyta</taxon>
        <taxon>Embryophyta</taxon>
        <taxon>Tracheophyta</taxon>
        <taxon>Spermatophyta</taxon>
        <taxon>Magnoliopsida</taxon>
        <taxon>Liliopsida</taxon>
        <taxon>Poales</taxon>
        <taxon>Poaceae</taxon>
        <taxon>PACMAD clade</taxon>
        <taxon>Arundinoideae</taxon>
        <taxon>Arundineae</taxon>
        <taxon>Arundo</taxon>
    </lineage>
</organism>
<evidence type="ECO:0000256" key="1">
    <source>
        <dbReference type="SAM" id="MobiDB-lite"/>
    </source>
</evidence>
<feature type="region of interest" description="Disordered" evidence="1">
    <location>
        <begin position="1"/>
        <end position="33"/>
    </location>
</feature>
<feature type="compositionally biased region" description="Basic residues" evidence="1">
    <location>
        <begin position="18"/>
        <end position="33"/>
    </location>
</feature>
<reference evidence="2" key="1">
    <citation type="submission" date="2014-09" db="EMBL/GenBank/DDBJ databases">
        <authorList>
            <person name="Magalhaes I.L.F."/>
            <person name="Oliveira U."/>
            <person name="Santos F.R."/>
            <person name="Vidigal T.H.D.A."/>
            <person name="Brescovit A.D."/>
            <person name="Santos A.J."/>
        </authorList>
    </citation>
    <scope>NUCLEOTIDE SEQUENCE</scope>
    <source>
        <tissue evidence="2">Shoot tissue taken approximately 20 cm above the soil surface</tissue>
    </source>
</reference>
<name>A0A0A9FAF9_ARUDO</name>
<reference evidence="2" key="2">
    <citation type="journal article" date="2015" name="Data Brief">
        <title>Shoot transcriptome of the giant reed, Arundo donax.</title>
        <authorList>
            <person name="Barrero R.A."/>
            <person name="Guerrero F.D."/>
            <person name="Moolhuijzen P."/>
            <person name="Goolsby J.A."/>
            <person name="Tidwell J."/>
            <person name="Bellgard S.E."/>
            <person name="Bellgard M.I."/>
        </authorList>
    </citation>
    <scope>NUCLEOTIDE SEQUENCE</scope>
    <source>
        <tissue evidence="2">Shoot tissue taken approximately 20 cm above the soil surface</tissue>
    </source>
</reference>
<accession>A0A0A9FAF9</accession>
<dbReference type="EMBL" id="GBRH01192633">
    <property type="protein sequence ID" value="JAE05263.1"/>
    <property type="molecule type" value="Transcribed_RNA"/>
</dbReference>
<protein>
    <submittedName>
        <fullName evidence="2">Uncharacterized protein</fullName>
    </submittedName>
</protein>